<dbReference type="InterPro" id="IPR045357">
    <property type="entry name" value="Aminopeptidase_N-like_N"/>
</dbReference>
<keyword evidence="2" id="KW-0732">Signal</keyword>
<dbReference type="Pfam" id="PF01433">
    <property type="entry name" value="Peptidase_M1"/>
    <property type="match status" value="1"/>
</dbReference>
<evidence type="ECO:0000259" key="4">
    <source>
        <dbReference type="Pfam" id="PF17900"/>
    </source>
</evidence>
<dbReference type="PANTHER" id="PTHR11533:SF297">
    <property type="entry name" value="AMINOPEPTIDASE N"/>
    <property type="match status" value="1"/>
</dbReference>
<accession>A0ABS9L2S9</accession>
<dbReference type="CDD" id="cd09603">
    <property type="entry name" value="M1_APN_like"/>
    <property type="match status" value="1"/>
</dbReference>
<sequence length="728" mass="78641">MAAKQLLGMRIDAWRAVRARRRVSAVAVLLLAATALSVPAAEGSGGSFRPGEPGLNDPYFPLDGNGGYDVDRYLLDLAYDPATDVLSGTATLTARATQNLSAFNLDLDGLTVRSVDVNSAAAVWSRDGAELTVTPKRGLPKGNRFTVAVRYDGVPAAINDQFGRSGFLATDDGALIVGEPHVAATWFPVNDHPRDKASYTFRITVPEGLEVVANGRLQSRKTRNGRTTWAWQASEPMAPYLATASVGNFRFDTARDGRIRILDALDPDLFEPPALPRTGTSYAWSQAGNGSYKRLARTISVPAGGAALSFWTDRDTEQDRDFMFVEARTAGAEDWTTLPDANGHTSAATGSSCPNWHRIHPFLAHYQTDAGGGPCTASGTSGQWWAASGASDGWEQWAVDLSAYAGRDMELAITYASDERVQGAGVFIDDIAVSTGVGSTSFEDDGDTWDGWRAAGEPAGSPANANDWTAISAPPASLGEQARTALDRQPEILDFLAGNFGPYPFRDAGGIVDDLAGLGFALENQTRPIYNKEIFADPVLGPSTVLHELAHQWFGDSLTIDSWRDIWLNEGFATYAEWLWSEHLGQDTAQENFENWASLPATDSFWDVTVGDPGADLIFDTAVYARGAMALHALRQKIGDDDFFRVLRTWAKRYAGRNVSTGEFMALAERISGQDLDLLFDEWLFTAAKPAGLPEPKPQSARRSAPEPPPVPPGTKHPKPRPERPASG</sequence>
<dbReference type="SUPFAM" id="SSF63737">
    <property type="entry name" value="Leukotriene A4 hydrolase N-terminal domain"/>
    <property type="match status" value="1"/>
</dbReference>
<dbReference type="Proteomes" id="UP001165368">
    <property type="component" value="Unassembled WGS sequence"/>
</dbReference>
<evidence type="ECO:0000313" key="6">
    <source>
        <dbReference type="Proteomes" id="UP001165368"/>
    </source>
</evidence>
<dbReference type="InterPro" id="IPR050344">
    <property type="entry name" value="Peptidase_M1_aminopeptidases"/>
</dbReference>
<evidence type="ECO:0000256" key="1">
    <source>
        <dbReference type="SAM" id="MobiDB-lite"/>
    </source>
</evidence>
<dbReference type="RefSeq" id="WP_237818027.1">
    <property type="nucleotide sequence ID" value="NZ_JAKLTQ010000001.1"/>
</dbReference>
<dbReference type="Pfam" id="PF17900">
    <property type="entry name" value="Peptidase_M1_N"/>
    <property type="match status" value="1"/>
</dbReference>
<feature type="compositionally biased region" description="Pro residues" evidence="1">
    <location>
        <begin position="706"/>
        <end position="715"/>
    </location>
</feature>
<keyword evidence="6" id="KW-1185">Reference proteome</keyword>
<name>A0ABS9L2S9_9MICC</name>
<feature type="chain" id="PRO_5045169203" evidence="2">
    <location>
        <begin position="41"/>
        <end position="728"/>
    </location>
</feature>
<dbReference type="Gene3D" id="2.60.40.1730">
    <property type="entry name" value="tricorn interacting facor f3 domain"/>
    <property type="match status" value="1"/>
</dbReference>
<dbReference type="InterPro" id="IPR027268">
    <property type="entry name" value="Peptidase_M4/M1_CTD_sf"/>
</dbReference>
<dbReference type="PANTHER" id="PTHR11533">
    <property type="entry name" value="PROTEASE M1 ZINC METALLOPROTEASE"/>
    <property type="match status" value="1"/>
</dbReference>
<feature type="region of interest" description="Disordered" evidence="1">
    <location>
        <begin position="690"/>
        <end position="728"/>
    </location>
</feature>
<proteinExistence type="predicted"/>
<feature type="signal peptide" evidence="2">
    <location>
        <begin position="1"/>
        <end position="40"/>
    </location>
</feature>
<evidence type="ECO:0000313" key="5">
    <source>
        <dbReference type="EMBL" id="MCG2620949.1"/>
    </source>
</evidence>
<protein>
    <submittedName>
        <fullName evidence="5">Immune inhibitor A</fullName>
    </submittedName>
</protein>
<dbReference type="Gene3D" id="1.10.390.10">
    <property type="entry name" value="Neutral Protease Domain 2"/>
    <property type="match status" value="1"/>
</dbReference>
<dbReference type="InterPro" id="IPR042097">
    <property type="entry name" value="Aminopeptidase_N-like_N_sf"/>
</dbReference>
<dbReference type="Pfam" id="PF20773">
    <property type="entry name" value="InhA-like_MAM"/>
    <property type="match status" value="1"/>
</dbReference>
<dbReference type="SUPFAM" id="SSF55486">
    <property type="entry name" value="Metalloproteases ('zincins'), catalytic domain"/>
    <property type="match status" value="1"/>
</dbReference>
<feature type="domain" description="Peptidase M1 membrane alanine aminopeptidase" evidence="3">
    <location>
        <begin position="543"/>
        <end position="683"/>
    </location>
</feature>
<organism evidence="5 6">
    <name type="scientific">Arthrobacter hankyongi</name>
    <dbReference type="NCBI Taxonomy" id="2904801"/>
    <lineage>
        <taxon>Bacteria</taxon>
        <taxon>Bacillati</taxon>
        <taxon>Actinomycetota</taxon>
        <taxon>Actinomycetes</taxon>
        <taxon>Micrococcales</taxon>
        <taxon>Micrococcaceae</taxon>
        <taxon>Arthrobacter</taxon>
    </lineage>
</organism>
<comment type="caution">
    <text evidence="5">The sequence shown here is derived from an EMBL/GenBank/DDBJ whole genome shotgun (WGS) entry which is preliminary data.</text>
</comment>
<feature type="domain" description="Aminopeptidase N-like N-terminal" evidence="4">
    <location>
        <begin position="72"/>
        <end position="241"/>
    </location>
</feature>
<reference evidence="5" key="1">
    <citation type="submission" date="2022-01" db="EMBL/GenBank/DDBJ databases">
        <authorList>
            <person name="Jo J.-H."/>
            <person name="Im W.-T."/>
        </authorList>
    </citation>
    <scope>NUCLEOTIDE SEQUENCE</scope>
    <source>
        <strain evidence="5">I2-34</strain>
    </source>
</reference>
<evidence type="ECO:0000259" key="3">
    <source>
        <dbReference type="Pfam" id="PF01433"/>
    </source>
</evidence>
<evidence type="ECO:0000256" key="2">
    <source>
        <dbReference type="SAM" id="SignalP"/>
    </source>
</evidence>
<dbReference type="InterPro" id="IPR014782">
    <property type="entry name" value="Peptidase_M1_dom"/>
</dbReference>
<gene>
    <name evidence="5" type="ORF">LVY72_03355</name>
</gene>
<dbReference type="EMBL" id="JAKLTQ010000001">
    <property type="protein sequence ID" value="MCG2620949.1"/>
    <property type="molecule type" value="Genomic_DNA"/>
</dbReference>